<evidence type="ECO:0000313" key="2">
    <source>
        <dbReference type="EMBL" id="KAK1762825.1"/>
    </source>
</evidence>
<organism evidence="2 3">
    <name type="scientific">Phialemonium atrogriseum</name>
    <dbReference type="NCBI Taxonomy" id="1093897"/>
    <lineage>
        <taxon>Eukaryota</taxon>
        <taxon>Fungi</taxon>
        <taxon>Dikarya</taxon>
        <taxon>Ascomycota</taxon>
        <taxon>Pezizomycotina</taxon>
        <taxon>Sordariomycetes</taxon>
        <taxon>Sordariomycetidae</taxon>
        <taxon>Cephalothecales</taxon>
        <taxon>Cephalothecaceae</taxon>
        <taxon>Phialemonium</taxon>
    </lineage>
</organism>
<sequence>MRSLTPFLALVASATCADIKIFWQHAKSSSQTLLSVFDGSKLVAQTCSSIIAGTPHSIDFSDLNENGSGNFSIGDAKYLAHSNPEYSGGPICTKKYNADVAVVECSRVNWAPSADAAIEEDCHEDENVRAAMRFFTSSNREIAHESTGVARIRRSVSSRQCQIETATSLIGDGNPHQNFYDKQLSENLNCGASSSCSVGHDVETSYTIGWSADVGAFGWISGGFAVQQTWTTGDTYTCYAGQGETVCIWYNTAHTAYTVRNAELNTCEGGGWLPSGDPFVMYSPNQANRGGGYYCVVGTCRAKGDAYWDKSGRAGGP</sequence>
<evidence type="ECO:0000256" key="1">
    <source>
        <dbReference type="SAM" id="SignalP"/>
    </source>
</evidence>
<keyword evidence="3" id="KW-1185">Reference proteome</keyword>
<gene>
    <name evidence="2" type="ORF">QBC33DRAFT_551166</name>
</gene>
<dbReference type="RefSeq" id="XP_060279038.1">
    <property type="nucleotide sequence ID" value="XM_060429144.1"/>
</dbReference>
<accession>A0AAJ0FJ73</accession>
<evidence type="ECO:0008006" key="4">
    <source>
        <dbReference type="Google" id="ProtNLM"/>
    </source>
</evidence>
<keyword evidence="1" id="KW-0732">Signal</keyword>
<dbReference type="AlphaFoldDB" id="A0AAJ0FJ73"/>
<comment type="caution">
    <text evidence="2">The sequence shown here is derived from an EMBL/GenBank/DDBJ whole genome shotgun (WGS) entry which is preliminary data.</text>
</comment>
<feature type="signal peptide" evidence="1">
    <location>
        <begin position="1"/>
        <end position="16"/>
    </location>
</feature>
<reference evidence="2" key="1">
    <citation type="submission" date="2023-06" db="EMBL/GenBank/DDBJ databases">
        <title>Genome-scale phylogeny and comparative genomics of the fungal order Sordariales.</title>
        <authorList>
            <consortium name="Lawrence Berkeley National Laboratory"/>
            <person name="Hensen N."/>
            <person name="Bonometti L."/>
            <person name="Westerberg I."/>
            <person name="Brannstrom I.O."/>
            <person name="Guillou S."/>
            <person name="Cros-Aarteil S."/>
            <person name="Calhoun S."/>
            <person name="Haridas S."/>
            <person name="Kuo A."/>
            <person name="Mondo S."/>
            <person name="Pangilinan J."/>
            <person name="Riley R."/>
            <person name="Labutti K."/>
            <person name="Andreopoulos B."/>
            <person name="Lipzen A."/>
            <person name="Chen C."/>
            <person name="Yanf M."/>
            <person name="Daum C."/>
            <person name="Ng V."/>
            <person name="Clum A."/>
            <person name="Steindorff A."/>
            <person name="Ohm R."/>
            <person name="Martin F."/>
            <person name="Silar P."/>
            <person name="Natvig D."/>
            <person name="Lalanne C."/>
            <person name="Gautier V."/>
            <person name="Ament-Velasquez S.L."/>
            <person name="Kruys A."/>
            <person name="Hutchinson M.I."/>
            <person name="Powell A.J."/>
            <person name="Barry K."/>
            <person name="Miller A.N."/>
            <person name="Grigoriev I.V."/>
            <person name="Debuchy R."/>
            <person name="Gladieux P."/>
            <person name="Thoren M.H."/>
            <person name="Johannesson H."/>
        </authorList>
    </citation>
    <scope>NUCLEOTIDE SEQUENCE</scope>
    <source>
        <strain evidence="2">8032-3</strain>
    </source>
</reference>
<dbReference type="EMBL" id="MU839033">
    <property type="protein sequence ID" value="KAK1762825.1"/>
    <property type="molecule type" value="Genomic_DNA"/>
</dbReference>
<evidence type="ECO:0000313" key="3">
    <source>
        <dbReference type="Proteomes" id="UP001244011"/>
    </source>
</evidence>
<dbReference type="Proteomes" id="UP001244011">
    <property type="component" value="Unassembled WGS sequence"/>
</dbReference>
<protein>
    <recommendedName>
        <fullName evidence="4">Ig-like domain-containing protein</fullName>
    </recommendedName>
</protein>
<name>A0AAJ0FJ73_9PEZI</name>
<feature type="chain" id="PRO_5042482005" description="Ig-like domain-containing protein" evidence="1">
    <location>
        <begin position="17"/>
        <end position="317"/>
    </location>
</feature>
<proteinExistence type="predicted"/>
<dbReference type="GeneID" id="85312331"/>